<accession>A0A5J4S1W3</accession>
<proteinExistence type="predicted"/>
<organism evidence="1">
    <name type="scientific">termite gut metagenome</name>
    <dbReference type="NCBI Taxonomy" id="433724"/>
    <lineage>
        <taxon>unclassified sequences</taxon>
        <taxon>metagenomes</taxon>
        <taxon>organismal metagenomes</taxon>
    </lineage>
</organism>
<sequence>MPYTLYLLFCMGYSAGKDMDNYSYSIKICQ</sequence>
<reference evidence="1" key="1">
    <citation type="submission" date="2019-03" db="EMBL/GenBank/DDBJ databases">
        <title>Single cell metagenomics reveals metabolic interactions within the superorganism composed of flagellate Streblomastix strix and complex community of Bacteroidetes bacteria on its surface.</title>
        <authorList>
            <person name="Treitli S.C."/>
            <person name="Kolisko M."/>
            <person name="Husnik F."/>
            <person name="Keeling P."/>
            <person name="Hampl V."/>
        </authorList>
    </citation>
    <scope>NUCLEOTIDE SEQUENCE</scope>
    <source>
        <strain evidence="1">STM</strain>
    </source>
</reference>
<dbReference type="EMBL" id="SNRY01000533">
    <property type="protein sequence ID" value="KAA6339485.1"/>
    <property type="molecule type" value="Genomic_DNA"/>
</dbReference>
<gene>
    <name evidence="1" type="ORF">EZS27_012589</name>
</gene>
<name>A0A5J4S1W3_9ZZZZ</name>
<protein>
    <submittedName>
        <fullName evidence="1">Uncharacterized protein</fullName>
    </submittedName>
</protein>
<dbReference type="AlphaFoldDB" id="A0A5J4S1W3"/>
<comment type="caution">
    <text evidence="1">The sequence shown here is derived from an EMBL/GenBank/DDBJ whole genome shotgun (WGS) entry which is preliminary data.</text>
</comment>
<evidence type="ECO:0000313" key="1">
    <source>
        <dbReference type="EMBL" id="KAA6339485.1"/>
    </source>
</evidence>